<dbReference type="SFLD" id="SFLDG01082">
    <property type="entry name" value="B12-binding_domain_containing"/>
    <property type="match status" value="1"/>
</dbReference>
<dbReference type="Proteomes" id="UP000286746">
    <property type="component" value="Unassembled WGS sequence"/>
</dbReference>
<dbReference type="InterPro" id="IPR051198">
    <property type="entry name" value="BchE-like"/>
</dbReference>
<dbReference type="PROSITE" id="PS51918">
    <property type="entry name" value="RADICAL_SAM"/>
    <property type="match status" value="1"/>
</dbReference>
<dbReference type="PANTHER" id="PTHR43409:SF7">
    <property type="entry name" value="BLL1977 PROTEIN"/>
    <property type="match status" value="1"/>
</dbReference>
<dbReference type="GO" id="GO:0003824">
    <property type="term" value="F:catalytic activity"/>
    <property type="evidence" value="ECO:0007669"/>
    <property type="project" value="InterPro"/>
</dbReference>
<evidence type="ECO:0000313" key="11">
    <source>
        <dbReference type="Proteomes" id="UP000286746"/>
    </source>
</evidence>
<feature type="domain" description="B12-binding" evidence="8">
    <location>
        <begin position="16"/>
        <end position="191"/>
    </location>
</feature>
<dbReference type="InterPro" id="IPR023404">
    <property type="entry name" value="rSAM_horseshoe"/>
</dbReference>
<dbReference type="InterPro" id="IPR006158">
    <property type="entry name" value="Cobalamin-bd"/>
</dbReference>
<dbReference type="EMBL" id="BHZD01000001">
    <property type="protein sequence ID" value="GCD47387.1"/>
    <property type="molecule type" value="Genomic_DNA"/>
</dbReference>
<keyword evidence="3" id="KW-0808">Transferase</keyword>
<protein>
    <submittedName>
        <fullName evidence="10">B12-binding domain-containing radical SAM protein</fullName>
    </submittedName>
</protein>
<name>A0A401WDJ6_STREY</name>
<keyword evidence="7" id="KW-0411">Iron-sulfur</keyword>
<evidence type="ECO:0000256" key="1">
    <source>
        <dbReference type="ARBA" id="ARBA00001966"/>
    </source>
</evidence>
<evidence type="ECO:0000256" key="2">
    <source>
        <dbReference type="ARBA" id="ARBA00022603"/>
    </source>
</evidence>
<dbReference type="InterPro" id="IPR007197">
    <property type="entry name" value="rSAM"/>
</dbReference>
<dbReference type="RefSeq" id="WP_125057509.1">
    <property type="nucleotide sequence ID" value="NZ_BHZD01000001.1"/>
</dbReference>
<dbReference type="CDD" id="cd01335">
    <property type="entry name" value="Radical_SAM"/>
    <property type="match status" value="1"/>
</dbReference>
<comment type="caution">
    <text evidence="10">The sequence shown here is derived from an EMBL/GenBank/DDBJ whole genome shotgun (WGS) entry which is preliminary data.</text>
</comment>
<dbReference type="SFLD" id="SFLDG01123">
    <property type="entry name" value="methyltransferase_(Class_B)"/>
    <property type="match status" value="1"/>
</dbReference>
<keyword evidence="4" id="KW-0949">S-adenosyl-L-methionine</keyword>
<gene>
    <name evidence="10" type="ORF">GKJPGBOP_07153</name>
</gene>
<dbReference type="SMART" id="SM00729">
    <property type="entry name" value="Elp3"/>
    <property type="match status" value="1"/>
</dbReference>
<evidence type="ECO:0000259" key="8">
    <source>
        <dbReference type="PROSITE" id="PS51332"/>
    </source>
</evidence>
<dbReference type="Pfam" id="PF04055">
    <property type="entry name" value="Radical_SAM"/>
    <property type="match status" value="1"/>
</dbReference>
<evidence type="ECO:0000256" key="4">
    <source>
        <dbReference type="ARBA" id="ARBA00022691"/>
    </source>
</evidence>
<proteinExistence type="predicted"/>
<keyword evidence="11" id="KW-1185">Reference proteome</keyword>
<dbReference type="AlphaFoldDB" id="A0A401WDJ6"/>
<dbReference type="SUPFAM" id="SSF102114">
    <property type="entry name" value="Radical SAM enzymes"/>
    <property type="match status" value="1"/>
</dbReference>
<dbReference type="GO" id="GO:0031419">
    <property type="term" value="F:cobalamin binding"/>
    <property type="evidence" value="ECO:0007669"/>
    <property type="project" value="InterPro"/>
</dbReference>
<evidence type="ECO:0000259" key="9">
    <source>
        <dbReference type="PROSITE" id="PS51918"/>
    </source>
</evidence>
<evidence type="ECO:0000256" key="7">
    <source>
        <dbReference type="ARBA" id="ARBA00023014"/>
    </source>
</evidence>
<evidence type="ECO:0000313" key="10">
    <source>
        <dbReference type="EMBL" id="GCD47387.1"/>
    </source>
</evidence>
<accession>A0A401WDJ6</accession>
<keyword evidence="2" id="KW-0489">Methyltransferase</keyword>
<evidence type="ECO:0000256" key="6">
    <source>
        <dbReference type="ARBA" id="ARBA00023004"/>
    </source>
</evidence>
<organism evidence="10 11">
    <name type="scientific">Streptomyces paromomycinus</name>
    <name type="common">Streptomyces rimosus subsp. paromomycinus</name>
    <dbReference type="NCBI Taxonomy" id="92743"/>
    <lineage>
        <taxon>Bacteria</taxon>
        <taxon>Bacillati</taxon>
        <taxon>Actinomycetota</taxon>
        <taxon>Actinomycetes</taxon>
        <taxon>Kitasatosporales</taxon>
        <taxon>Streptomycetaceae</taxon>
        <taxon>Streptomyces</taxon>
    </lineage>
</organism>
<reference evidence="10 11" key="1">
    <citation type="submission" date="2018-11" db="EMBL/GenBank/DDBJ databases">
        <title>Whole genome sequence of Streptomyces paromomycinus NBRC 15454(T).</title>
        <authorList>
            <person name="Komaki H."/>
            <person name="Tamura T."/>
        </authorList>
    </citation>
    <scope>NUCLEOTIDE SEQUENCE [LARGE SCALE GENOMIC DNA]</scope>
    <source>
        <strain evidence="10 11">NBRC 15454</strain>
    </source>
</reference>
<dbReference type="InterPro" id="IPR006638">
    <property type="entry name" value="Elp3/MiaA/NifB-like_rSAM"/>
</dbReference>
<evidence type="ECO:0000256" key="3">
    <source>
        <dbReference type="ARBA" id="ARBA00022679"/>
    </source>
</evidence>
<feature type="domain" description="Radical SAM core" evidence="9">
    <location>
        <begin position="223"/>
        <end position="442"/>
    </location>
</feature>
<dbReference type="GO" id="GO:0051539">
    <property type="term" value="F:4 iron, 4 sulfur cluster binding"/>
    <property type="evidence" value="ECO:0007669"/>
    <property type="project" value="UniProtKB-KW"/>
</dbReference>
<dbReference type="PROSITE" id="PS51332">
    <property type="entry name" value="B12_BINDING"/>
    <property type="match status" value="1"/>
</dbReference>
<sequence>MRFLLLSGLGPGELGPTHFNSPYMAGTLFGDNPSELGREMLRRAGHEELRLDRLSFASSGRPYALLRPRAAAGPHLTTVTLHSILETGDYDFARVDLAEVWTGAAQVPSGDFDLVLLSTTYIWNEPILRQAVAWIRENLPGTGIVAGGQFTNLKFMMALRDHPEIVAVVRGDGEVSLPLTLDTLAAGKSLESVPNVVWRDGDRVRVNPVEYVDLDGFPSPSVSGRAAVVPYESMRGCPFDCKFCSFPAASPKWRYKSAEKIRDDWAGYAADNGTEMMYAMDSTFTIPPVRFRKLLEILPGSGIPVWEGFSRANTLNSEAVVAGLEAAHCFQIHVGFESMNDQTLKNMSKRVSVKQNLTAHELLSRSEINTYGLFIVGYPGESPETFQDTQDFLMEEYIGHFSMARFTITDENMPMWQDREKFRIEAEDPNDPGSPWSHIGMDSDRAGQLLTETLDKVRRTNDRAVLKFWQHNYQHWLLPQHDRKTNLAVEKSLELLAMTPRDFTDPDEGAHAMRTQLDQLRSVGIEPAPEGRELCLDPL</sequence>
<comment type="cofactor">
    <cofactor evidence="1">
        <name>[4Fe-4S] cluster</name>
        <dbReference type="ChEBI" id="CHEBI:49883"/>
    </cofactor>
</comment>
<dbReference type="InterPro" id="IPR034466">
    <property type="entry name" value="Methyltransferase_Class_B"/>
</dbReference>
<dbReference type="GO" id="GO:0046872">
    <property type="term" value="F:metal ion binding"/>
    <property type="evidence" value="ECO:0007669"/>
    <property type="project" value="UniProtKB-KW"/>
</dbReference>
<keyword evidence="5" id="KW-0479">Metal-binding</keyword>
<evidence type="ECO:0000256" key="5">
    <source>
        <dbReference type="ARBA" id="ARBA00022723"/>
    </source>
</evidence>
<keyword evidence="6" id="KW-0408">Iron</keyword>
<dbReference type="PANTHER" id="PTHR43409">
    <property type="entry name" value="ANAEROBIC MAGNESIUM-PROTOPORPHYRIN IX MONOMETHYL ESTER CYCLASE-RELATED"/>
    <property type="match status" value="1"/>
</dbReference>
<dbReference type="InterPro" id="IPR058240">
    <property type="entry name" value="rSAM_sf"/>
</dbReference>
<dbReference type="Gene3D" id="3.80.30.20">
    <property type="entry name" value="tm_1862 like domain"/>
    <property type="match status" value="1"/>
</dbReference>
<dbReference type="SFLD" id="SFLDS00029">
    <property type="entry name" value="Radical_SAM"/>
    <property type="match status" value="1"/>
</dbReference>